<comment type="caution">
    <text evidence="1">The sequence shown here is derived from an EMBL/GenBank/DDBJ whole genome shotgun (WGS) entry which is preliminary data.</text>
</comment>
<dbReference type="PATRIC" id="fig|1348663.4.peg.3286"/>
<dbReference type="OrthoDB" id="189103at2"/>
<dbReference type="RefSeq" id="WP_035863663.1">
    <property type="nucleotide sequence ID" value="NZ_KK853997.1"/>
</dbReference>
<name>A0A066YTL3_9ACTN</name>
<dbReference type="Proteomes" id="UP000027178">
    <property type="component" value="Unassembled WGS sequence"/>
</dbReference>
<dbReference type="HOGENOM" id="CLU_129241_0_0_11"/>
<sequence>MTGFPRAFAYVGPPDLLARAGRHTLGRAVRTPAELTAWLAESPPDERTAPFTYVVDLTGVLRLAPRRSEHVACAGGADVLAAGEICFADESTGHWAVSEISNLSTGYCPGLDSWSATATALDHAQLPRPDAFTHAFLFRRCPTCGQVNLVKDDDLTCAACDSPLPAEWNLTAPRRPHP</sequence>
<accession>A0A066YTL3</accession>
<organism evidence="1 2">
    <name type="scientific">Kitasatospora cheerisanensis KCTC 2395</name>
    <dbReference type="NCBI Taxonomy" id="1348663"/>
    <lineage>
        <taxon>Bacteria</taxon>
        <taxon>Bacillati</taxon>
        <taxon>Actinomycetota</taxon>
        <taxon>Actinomycetes</taxon>
        <taxon>Kitasatosporales</taxon>
        <taxon>Streptomycetaceae</taxon>
        <taxon>Kitasatospora</taxon>
    </lineage>
</organism>
<proteinExistence type="predicted"/>
<gene>
    <name evidence="1" type="ORF">KCH_34150</name>
</gene>
<keyword evidence="2" id="KW-1185">Reference proteome</keyword>
<dbReference type="AlphaFoldDB" id="A0A066YTL3"/>
<evidence type="ECO:0000313" key="2">
    <source>
        <dbReference type="Proteomes" id="UP000027178"/>
    </source>
</evidence>
<reference evidence="1 2" key="1">
    <citation type="submission" date="2014-05" db="EMBL/GenBank/DDBJ databases">
        <title>Draft Genome Sequence of Kitasatospora cheerisanensis KCTC 2395.</title>
        <authorList>
            <person name="Nam D.H."/>
        </authorList>
    </citation>
    <scope>NUCLEOTIDE SEQUENCE [LARGE SCALE GENOMIC DNA]</scope>
    <source>
        <strain evidence="1 2">KCTC 2395</strain>
    </source>
</reference>
<evidence type="ECO:0000313" key="1">
    <source>
        <dbReference type="EMBL" id="KDN84888.1"/>
    </source>
</evidence>
<protein>
    <submittedName>
        <fullName evidence="1">Uncharacterized protein</fullName>
    </submittedName>
</protein>
<dbReference type="eggNOG" id="ENOG5032TCG">
    <property type="taxonomic scope" value="Bacteria"/>
</dbReference>
<dbReference type="EMBL" id="JNBY01000089">
    <property type="protein sequence ID" value="KDN84888.1"/>
    <property type="molecule type" value="Genomic_DNA"/>
</dbReference>